<evidence type="ECO:0000256" key="5">
    <source>
        <dbReference type="ARBA" id="ARBA00022833"/>
    </source>
</evidence>
<dbReference type="Proteomes" id="UP000799437">
    <property type="component" value="Unassembled WGS sequence"/>
</dbReference>
<evidence type="ECO:0000256" key="6">
    <source>
        <dbReference type="ARBA" id="ARBA00023295"/>
    </source>
</evidence>
<evidence type="ECO:0000313" key="9">
    <source>
        <dbReference type="Proteomes" id="UP000799437"/>
    </source>
</evidence>
<gene>
    <name evidence="8" type="ORF">EJ05DRAFT_534352</name>
</gene>
<dbReference type="GeneID" id="54490234"/>
<evidence type="ECO:0000256" key="3">
    <source>
        <dbReference type="ARBA" id="ARBA00022723"/>
    </source>
</evidence>
<dbReference type="Gene3D" id="3.20.20.80">
    <property type="entry name" value="Glycosidases"/>
    <property type="match status" value="1"/>
</dbReference>
<dbReference type="InterPro" id="IPR013783">
    <property type="entry name" value="Ig-like_fold"/>
</dbReference>
<dbReference type="SUPFAM" id="SSF51445">
    <property type="entry name" value="(Trans)glycosidases"/>
    <property type="match status" value="1"/>
</dbReference>
<evidence type="ECO:0000256" key="2">
    <source>
        <dbReference type="ARBA" id="ARBA00007401"/>
    </source>
</evidence>
<dbReference type="InterPro" id="IPR041351">
    <property type="entry name" value="Ig_GlcNase"/>
</dbReference>
<dbReference type="Pfam" id="PF00703">
    <property type="entry name" value="Glyco_hydro_2"/>
    <property type="match status" value="1"/>
</dbReference>
<sequence length="1123" mass="125075">MTSASASEAAKRGGSYFPLGGESLPDGQATATCYCGDVQLAFVNSDSRQLLVQPVEGEGFVDSFLCNCTDCRKVTASCFASNFIIADTHLMHTRGHEKLAKFTMNKTIDTGNAMTNVWCQTCGTLMYRVSSGFPGKSILRLGTVDDFNLVETKLKPRVEQFVKDRVGWSSGGAQGGVQQEQGIHRPLKSPPTPTTLIAAFSTCSSSSPHHPARRRRLRIFDSDMWLILALVLSALPSAYTSAASAASEMPRGDHSQSSIVAAAGDKFVIPGWQLQSSRNATDTPEHISRPGFDTSTWLNVSPRTTVFAGFLENRVYHDTDLFFSDNLNKTVDYSRYNVPFYYRYEFHVETQSSQRYFLQTHGITSRAQIHLNGGMLADEYTQVGAYGGSKYDITEHLLKDNCLLITAFPTNYLRDFALGFIDWNPYPPDNGTGVWRDIEIYQTGKVSLSTLRVATDFAPDNPTTVDPASVNIEIVTDVTNHCDNVVSTVLTAEVRDFPYRDDSLVTTKSTTVTLQPGEQKSVRVPLTLEKPKIWWPSGWGSQHLYIASLSATISNQTTDIAPPVRFGIRNVVSRVNAHNDTSFTVNGHPFFVLGAGYTPDLFSRFSQSELYVQFQRVLDMGLNTIRLEGKQSHPDLYSLADYIGLMVLPGWECCDKWEGWTYNDEANGEKWVDADYTTANVSMRHEAAMMQTHPSVLGFLVGSDYWPDDRATSIYVDALKAFDWQNPIIASAAKRGYPELLGPSGMKMEGPYDWVPPNYWASDKSGAAFGFGSELGAGVGTPDIASLRKFLSEEDLRDLWTAPEKGLYHMSTNVSQFYTRKIYNNALYARYGAPSSLEDYLLKVGIMDYEATRAQFEAYSMRKSADHPATGLIYWMLNNAWPSLHWQLFDYYLKPTAAYYGVKNALRMENAAFDYGDGSVWVYSHLPFTSGTRSVAVDVIDLKGNELAHHEKKFDLLANRAQQVIEHLNIPTDAGVVALRIIMKNEDDRVLSRSVYTLPPSPDALDWDASTWYHTPVSKYADLTCLFHMGQSKIALKSLGSSYNNISGEATWEVNNTAKVPAFFIKFNIVDGSGKDVSSAVWEDNFVTLWPGESINVNVRWRGADRVSVMVEGLNIDRVELEI</sequence>
<dbReference type="InterPro" id="IPR006102">
    <property type="entry name" value="Ig-like_GH2"/>
</dbReference>
<dbReference type="InterPro" id="IPR011057">
    <property type="entry name" value="Mss4-like_sf"/>
</dbReference>
<dbReference type="Pfam" id="PF18368">
    <property type="entry name" value="Ig_GlcNase"/>
    <property type="match status" value="1"/>
</dbReference>
<dbReference type="Gene3D" id="3.90.1590.10">
    <property type="entry name" value="glutathione-dependent formaldehyde- activating enzyme (gfa)"/>
    <property type="match status" value="1"/>
</dbReference>
<keyword evidence="6" id="KW-0326">Glycosidase</keyword>
<dbReference type="InterPro" id="IPR008979">
    <property type="entry name" value="Galactose-bd-like_sf"/>
</dbReference>
<feature type="domain" description="CENP-V/GFA" evidence="7">
    <location>
        <begin position="29"/>
        <end position="158"/>
    </location>
</feature>
<dbReference type="SUPFAM" id="SSF51316">
    <property type="entry name" value="Mss4-like"/>
    <property type="match status" value="1"/>
</dbReference>
<organism evidence="8 9">
    <name type="scientific">Pseudovirgaria hyperparasitica</name>
    <dbReference type="NCBI Taxonomy" id="470096"/>
    <lineage>
        <taxon>Eukaryota</taxon>
        <taxon>Fungi</taxon>
        <taxon>Dikarya</taxon>
        <taxon>Ascomycota</taxon>
        <taxon>Pezizomycotina</taxon>
        <taxon>Dothideomycetes</taxon>
        <taxon>Dothideomycetes incertae sedis</taxon>
        <taxon>Acrospermales</taxon>
        <taxon>Acrospermaceae</taxon>
        <taxon>Pseudovirgaria</taxon>
    </lineage>
</organism>
<evidence type="ECO:0000259" key="7">
    <source>
        <dbReference type="PROSITE" id="PS51891"/>
    </source>
</evidence>
<dbReference type="GO" id="GO:0046872">
    <property type="term" value="F:metal ion binding"/>
    <property type="evidence" value="ECO:0007669"/>
    <property type="project" value="UniProtKB-KW"/>
</dbReference>
<dbReference type="GO" id="GO:0016846">
    <property type="term" value="F:carbon-sulfur lyase activity"/>
    <property type="evidence" value="ECO:0007669"/>
    <property type="project" value="InterPro"/>
</dbReference>
<dbReference type="RefSeq" id="XP_033605335.1">
    <property type="nucleotide sequence ID" value="XM_033749180.1"/>
</dbReference>
<dbReference type="PANTHER" id="PTHR43536">
    <property type="entry name" value="MANNOSYLGLYCOPROTEIN ENDO-BETA-MANNOSIDASE"/>
    <property type="match status" value="1"/>
</dbReference>
<dbReference type="EMBL" id="ML996565">
    <property type="protein sequence ID" value="KAF2762884.1"/>
    <property type="molecule type" value="Genomic_DNA"/>
</dbReference>
<accession>A0A6A6WL05</accession>
<dbReference type="InterPro" id="IPR017853">
    <property type="entry name" value="GH"/>
</dbReference>
<dbReference type="InterPro" id="IPR006913">
    <property type="entry name" value="CENP-V/GFA"/>
</dbReference>
<dbReference type="GO" id="GO:0004553">
    <property type="term" value="F:hydrolase activity, hydrolyzing O-glycosyl compounds"/>
    <property type="evidence" value="ECO:0007669"/>
    <property type="project" value="InterPro"/>
</dbReference>
<reference evidence="8" key="1">
    <citation type="journal article" date="2020" name="Stud. Mycol.">
        <title>101 Dothideomycetes genomes: a test case for predicting lifestyles and emergence of pathogens.</title>
        <authorList>
            <person name="Haridas S."/>
            <person name="Albert R."/>
            <person name="Binder M."/>
            <person name="Bloem J."/>
            <person name="Labutti K."/>
            <person name="Salamov A."/>
            <person name="Andreopoulos B."/>
            <person name="Baker S."/>
            <person name="Barry K."/>
            <person name="Bills G."/>
            <person name="Bluhm B."/>
            <person name="Cannon C."/>
            <person name="Castanera R."/>
            <person name="Culley D."/>
            <person name="Daum C."/>
            <person name="Ezra D."/>
            <person name="Gonzalez J."/>
            <person name="Henrissat B."/>
            <person name="Kuo A."/>
            <person name="Liang C."/>
            <person name="Lipzen A."/>
            <person name="Lutzoni F."/>
            <person name="Magnuson J."/>
            <person name="Mondo S."/>
            <person name="Nolan M."/>
            <person name="Ohm R."/>
            <person name="Pangilinan J."/>
            <person name="Park H.-J."/>
            <person name="Ramirez L."/>
            <person name="Alfaro M."/>
            <person name="Sun H."/>
            <person name="Tritt A."/>
            <person name="Yoshinaga Y."/>
            <person name="Zwiers L.-H."/>
            <person name="Turgeon B."/>
            <person name="Goodwin S."/>
            <person name="Spatafora J."/>
            <person name="Crous P."/>
            <person name="Grigoriev I."/>
        </authorList>
    </citation>
    <scope>NUCLEOTIDE SEQUENCE</scope>
    <source>
        <strain evidence="8">CBS 121739</strain>
    </source>
</reference>
<dbReference type="GO" id="GO:0005975">
    <property type="term" value="P:carbohydrate metabolic process"/>
    <property type="evidence" value="ECO:0007669"/>
    <property type="project" value="InterPro"/>
</dbReference>
<name>A0A6A6WL05_9PEZI</name>
<keyword evidence="3" id="KW-0479">Metal-binding</keyword>
<keyword evidence="9" id="KW-1185">Reference proteome</keyword>
<dbReference type="Gene3D" id="2.60.120.260">
    <property type="entry name" value="Galactose-binding domain-like"/>
    <property type="match status" value="1"/>
</dbReference>
<evidence type="ECO:0000313" key="8">
    <source>
        <dbReference type="EMBL" id="KAF2762884.1"/>
    </source>
</evidence>
<protein>
    <recommendedName>
        <fullName evidence="7">CENP-V/GFA domain-containing protein</fullName>
    </recommendedName>
</protein>
<proteinExistence type="inferred from homology"/>
<keyword evidence="5" id="KW-0862">Zinc</keyword>
<dbReference type="SUPFAM" id="SSF49303">
    <property type="entry name" value="beta-Galactosidase/glucuronidase domain"/>
    <property type="match status" value="3"/>
</dbReference>
<dbReference type="InterPro" id="IPR036156">
    <property type="entry name" value="Beta-gal/glucu_dom_sf"/>
</dbReference>
<dbReference type="InterPro" id="IPR054593">
    <property type="entry name" value="Beta-mannosidase-like_N2"/>
</dbReference>
<dbReference type="PANTHER" id="PTHR43536:SF1">
    <property type="entry name" value="MANNOSYLGLYCOPROTEIN ENDO-BETA-MANNOSIDASE"/>
    <property type="match status" value="1"/>
</dbReference>
<comment type="similarity">
    <text evidence="2">Belongs to the glycosyl hydrolase 2 family.</text>
</comment>
<dbReference type="Gene3D" id="2.60.40.10">
    <property type="entry name" value="Immunoglobulins"/>
    <property type="match status" value="3"/>
</dbReference>
<dbReference type="PROSITE" id="PS51891">
    <property type="entry name" value="CENP_V_GFA"/>
    <property type="match status" value="1"/>
</dbReference>
<evidence type="ECO:0000256" key="4">
    <source>
        <dbReference type="ARBA" id="ARBA00022801"/>
    </source>
</evidence>
<dbReference type="OrthoDB" id="408532at2759"/>
<dbReference type="SUPFAM" id="SSF49785">
    <property type="entry name" value="Galactose-binding domain-like"/>
    <property type="match status" value="1"/>
</dbReference>
<comment type="similarity">
    <text evidence="1">Belongs to the Gfa family.</text>
</comment>
<dbReference type="InterPro" id="IPR043534">
    <property type="entry name" value="EBDG/EBM"/>
</dbReference>
<keyword evidence="4" id="KW-0378">Hydrolase</keyword>
<dbReference type="Pfam" id="PF22666">
    <property type="entry name" value="Glyco_hydro_2_N2"/>
    <property type="match status" value="1"/>
</dbReference>
<evidence type="ECO:0000256" key="1">
    <source>
        <dbReference type="ARBA" id="ARBA00005495"/>
    </source>
</evidence>
<dbReference type="AlphaFoldDB" id="A0A6A6WL05"/>
<dbReference type="Pfam" id="PF04828">
    <property type="entry name" value="GFA"/>
    <property type="match status" value="1"/>
</dbReference>